<comment type="catalytic activity">
    <reaction evidence="7 8">
        <text>shikimate + NADP(+) = 3-dehydroshikimate + NADPH + H(+)</text>
        <dbReference type="Rhea" id="RHEA:17737"/>
        <dbReference type="ChEBI" id="CHEBI:15378"/>
        <dbReference type="ChEBI" id="CHEBI:16630"/>
        <dbReference type="ChEBI" id="CHEBI:36208"/>
        <dbReference type="ChEBI" id="CHEBI:57783"/>
        <dbReference type="ChEBI" id="CHEBI:58349"/>
        <dbReference type="EC" id="1.1.1.25"/>
    </reaction>
</comment>
<dbReference type="GO" id="GO:0009073">
    <property type="term" value="P:aromatic amino acid family biosynthetic process"/>
    <property type="evidence" value="ECO:0007669"/>
    <property type="project" value="UniProtKB-KW"/>
</dbReference>
<evidence type="ECO:0000256" key="2">
    <source>
        <dbReference type="ARBA" id="ARBA00012962"/>
    </source>
</evidence>
<dbReference type="InterPro" id="IPR011342">
    <property type="entry name" value="Shikimate_DH"/>
</dbReference>
<feature type="binding site" evidence="8">
    <location>
        <begin position="27"/>
        <end position="29"/>
    </location>
    <ligand>
        <name>shikimate</name>
        <dbReference type="ChEBI" id="CHEBI:36208"/>
    </ligand>
</feature>
<comment type="pathway">
    <text evidence="1 8">Metabolic intermediate biosynthesis; chorismate biosynthesis; chorismate from D-erythrose 4-phosphate and phosphoenolpyruvate: step 4/7.</text>
</comment>
<dbReference type="Proteomes" id="UP000050863">
    <property type="component" value="Unassembled WGS sequence"/>
</dbReference>
<keyword evidence="6 8" id="KW-0057">Aromatic amino acid biosynthesis</keyword>
<dbReference type="NCBIfam" id="TIGR00507">
    <property type="entry name" value="aroE"/>
    <property type="match status" value="1"/>
</dbReference>
<organism evidence="11 12">
    <name type="scientific">Bradyrhizobium jicamae</name>
    <dbReference type="NCBI Taxonomy" id="280332"/>
    <lineage>
        <taxon>Bacteria</taxon>
        <taxon>Pseudomonadati</taxon>
        <taxon>Pseudomonadota</taxon>
        <taxon>Alphaproteobacteria</taxon>
        <taxon>Hyphomicrobiales</taxon>
        <taxon>Nitrobacteraceae</taxon>
        <taxon>Bradyrhizobium</taxon>
    </lineage>
</organism>
<feature type="domain" description="THIF-type NAD/FAD binding fold" evidence="9">
    <location>
        <begin position="133"/>
        <end position="178"/>
    </location>
</feature>
<feature type="active site" description="Proton acceptor" evidence="8">
    <location>
        <position position="81"/>
    </location>
</feature>
<dbReference type="SUPFAM" id="SSF51735">
    <property type="entry name" value="NAD(P)-binding Rossmann-fold domains"/>
    <property type="match status" value="1"/>
</dbReference>
<dbReference type="EC" id="1.1.1.25" evidence="2 8"/>
<comment type="caution">
    <text evidence="8">Lacks conserved residue(s) required for the propagation of feature annotation.</text>
</comment>
<comment type="function">
    <text evidence="8">Involved in the biosynthesis of the chorismate, which leads to the biosynthesis of aromatic amino acids. Catalyzes the reversible NADPH linked reduction of 3-dehydroshikimate (DHSA) to yield shikimate (SA).</text>
</comment>
<comment type="caution">
    <text evidence="11">The sequence shown here is derived from an EMBL/GenBank/DDBJ whole genome shotgun (WGS) entry which is preliminary data.</text>
</comment>
<evidence type="ECO:0000256" key="8">
    <source>
        <dbReference type="HAMAP-Rule" id="MF_00222"/>
    </source>
</evidence>
<keyword evidence="3 8" id="KW-0028">Amino-acid biosynthesis</keyword>
<comment type="subunit">
    <text evidence="8">Homodimer.</text>
</comment>
<dbReference type="AlphaFoldDB" id="A0A0R3KPJ3"/>
<dbReference type="PROSITE" id="PS00065">
    <property type="entry name" value="D_2_HYDROXYACID_DH_1"/>
    <property type="match status" value="1"/>
</dbReference>
<reference evidence="11 12" key="1">
    <citation type="submission" date="2014-03" db="EMBL/GenBank/DDBJ databases">
        <title>Bradyrhizobium valentinum sp. nov., isolated from effective nodules of Lupinus mariae-josephae, a lupine endemic of basic-lime soils in Eastern Spain.</title>
        <authorList>
            <person name="Duran D."/>
            <person name="Rey L."/>
            <person name="Navarro A."/>
            <person name="Busquets A."/>
            <person name="Imperial J."/>
            <person name="Ruiz-Argueso T."/>
        </authorList>
    </citation>
    <scope>NUCLEOTIDE SEQUENCE [LARGE SCALE GENOMIC DNA]</scope>
    <source>
        <strain evidence="11 12">PAC68</strain>
    </source>
</reference>
<feature type="domain" description="Shikimate dehydrogenase substrate binding N-terminal" evidence="10">
    <location>
        <begin position="19"/>
        <end position="104"/>
    </location>
</feature>
<feature type="binding site" evidence="8">
    <location>
        <position position="260"/>
    </location>
    <ligand>
        <name>shikimate</name>
        <dbReference type="ChEBI" id="CHEBI:36208"/>
    </ligand>
</feature>
<dbReference type="InterPro" id="IPR022893">
    <property type="entry name" value="Shikimate_DH_fam"/>
</dbReference>
<name>A0A0R3KPJ3_9BRAD</name>
<evidence type="ECO:0000256" key="6">
    <source>
        <dbReference type="ARBA" id="ARBA00023141"/>
    </source>
</evidence>
<dbReference type="GO" id="GO:0050661">
    <property type="term" value="F:NADP binding"/>
    <property type="evidence" value="ECO:0007669"/>
    <property type="project" value="InterPro"/>
</dbReference>
<dbReference type="Pfam" id="PF00899">
    <property type="entry name" value="ThiF"/>
    <property type="match status" value="1"/>
</dbReference>
<feature type="binding site" evidence="8">
    <location>
        <position position="253"/>
    </location>
    <ligand>
        <name>NADP(+)</name>
        <dbReference type="ChEBI" id="CHEBI:58349"/>
    </ligand>
</feature>
<comment type="similarity">
    <text evidence="8">Belongs to the shikimate dehydrogenase family.</text>
</comment>
<evidence type="ECO:0000256" key="3">
    <source>
        <dbReference type="ARBA" id="ARBA00022605"/>
    </source>
</evidence>
<feature type="binding site" evidence="8">
    <location>
        <position position="77"/>
    </location>
    <ligand>
        <name>shikimate</name>
        <dbReference type="ChEBI" id="CHEBI:36208"/>
    </ligand>
</feature>
<dbReference type="Gene3D" id="3.40.50.10860">
    <property type="entry name" value="Leucine Dehydrogenase, chain A, domain 1"/>
    <property type="match status" value="1"/>
</dbReference>
<dbReference type="SUPFAM" id="SSF53223">
    <property type="entry name" value="Aminoacid dehydrogenase-like, N-terminal domain"/>
    <property type="match status" value="1"/>
</dbReference>
<feature type="binding site" evidence="8">
    <location>
        <begin position="141"/>
        <end position="145"/>
    </location>
    <ligand>
        <name>NADP(+)</name>
        <dbReference type="ChEBI" id="CHEBI:58349"/>
    </ligand>
</feature>
<dbReference type="InterPro" id="IPR029752">
    <property type="entry name" value="D-isomer_DH_CS1"/>
</dbReference>
<dbReference type="NCBIfam" id="NF009201">
    <property type="entry name" value="PRK12549.1"/>
    <property type="match status" value="1"/>
</dbReference>
<sequence length="296" mass="30764">MSPAARPIAPADRRFLTGLIGAPIAHSASPAMHERAAEALGAHCHYQLIEVAGAGREDLRLLLDGVRRLGFAGVNVTFPYKEAVISLLDDLSPGARAVGAVNTVVVRDGRLIGHNTDTTGFARAIAGLVRDPAQSRVAVIGAGGVGKAIAFALAEIGVSDIRIFDTDAAKATQLAGQIENRASAKVAGSVEEAMRGVTGVVNGSPVGMLPNRGTPVPEALLHGDLWVADAVYTPLWTPLLNAAKERGAEVMTGRELAIYQAADAFELFTGLKPSAIEMGNAFDAVMAKRYAKVNAA</sequence>
<dbReference type="GO" id="GO:0004764">
    <property type="term" value="F:shikimate 3-dehydrogenase (NADP+) activity"/>
    <property type="evidence" value="ECO:0007669"/>
    <property type="project" value="UniProtKB-UniRule"/>
</dbReference>
<dbReference type="InterPro" id="IPR013708">
    <property type="entry name" value="Shikimate_DH-bd_N"/>
</dbReference>
<evidence type="ECO:0000259" key="9">
    <source>
        <dbReference type="Pfam" id="PF00899"/>
    </source>
</evidence>
<accession>A0A0R3KPJ3</accession>
<keyword evidence="12" id="KW-1185">Reference proteome</keyword>
<evidence type="ECO:0000256" key="5">
    <source>
        <dbReference type="ARBA" id="ARBA00023002"/>
    </source>
</evidence>
<keyword evidence="4 8" id="KW-0521">NADP</keyword>
<dbReference type="CDD" id="cd01065">
    <property type="entry name" value="NAD_bind_Shikimate_DH"/>
    <property type="match status" value="1"/>
</dbReference>
<feature type="binding site" evidence="8">
    <location>
        <position position="102"/>
    </location>
    <ligand>
        <name>shikimate</name>
        <dbReference type="ChEBI" id="CHEBI:36208"/>
    </ligand>
</feature>
<dbReference type="OrthoDB" id="9792692at2"/>
<evidence type="ECO:0000313" key="11">
    <source>
        <dbReference type="EMBL" id="KRQ94335.1"/>
    </source>
</evidence>
<dbReference type="Pfam" id="PF08501">
    <property type="entry name" value="Shikimate_dh_N"/>
    <property type="match status" value="1"/>
</dbReference>
<gene>
    <name evidence="8" type="primary">aroE</name>
    <name evidence="11" type="ORF">CQ12_18365</name>
</gene>
<proteinExistence type="inferred from homology"/>
<dbReference type="GO" id="GO:0009423">
    <property type="term" value="P:chorismate biosynthetic process"/>
    <property type="evidence" value="ECO:0007669"/>
    <property type="project" value="UniProtKB-UniRule"/>
</dbReference>
<evidence type="ECO:0000256" key="1">
    <source>
        <dbReference type="ARBA" id="ARBA00004871"/>
    </source>
</evidence>
<evidence type="ECO:0000313" key="12">
    <source>
        <dbReference type="Proteomes" id="UP000050863"/>
    </source>
</evidence>
<evidence type="ECO:0000259" key="10">
    <source>
        <dbReference type="Pfam" id="PF08501"/>
    </source>
</evidence>
<dbReference type="GO" id="GO:0019632">
    <property type="term" value="P:shikimate metabolic process"/>
    <property type="evidence" value="ECO:0007669"/>
    <property type="project" value="InterPro"/>
</dbReference>
<keyword evidence="5 8" id="KW-0560">Oxidoreductase</keyword>
<dbReference type="InterPro" id="IPR000594">
    <property type="entry name" value="ThiF_NAD_FAD-bd"/>
</dbReference>
<dbReference type="InterPro" id="IPR046346">
    <property type="entry name" value="Aminoacid_DH-like_N_sf"/>
</dbReference>
<dbReference type="GO" id="GO:0008652">
    <property type="term" value="P:amino acid biosynthetic process"/>
    <property type="evidence" value="ECO:0007669"/>
    <property type="project" value="UniProtKB-KW"/>
</dbReference>
<dbReference type="PANTHER" id="PTHR21089">
    <property type="entry name" value="SHIKIMATE DEHYDROGENASE"/>
    <property type="match status" value="1"/>
</dbReference>
<dbReference type="PANTHER" id="PTHR21089:SF1">
    <property type="entry name" value="BIFUNCTIONAL 3-DEHYDROQUINATE DEHYDRATASE_SHIKIMATE DEHYDROGENASE, CHLOROPLASTIC"/>
    <property type="match status" value="1"/>
</dbReference>
<dbReference type="RefSeq" id="WP_057840469.1">
    <property type="nucleotide sequence ID" value="NZ_LLXZ01000218.1"/>
</dbReference>
<dbReference type="Gene3D" id="3.40.50.720">
    <property type="entry name" value="NAD(P)-binding Rossmann-like Domain"/>
    <property type="match status" value="1"/>
</dbReference>
<evidence type="ECO:0000256" key="4">
    <source>
        <dbReference type="ARBA" id="ARBA00022857"/>
    </source>
</evidence>
<feature type="binding site" evidence="8">
    <location>
        <position position="230"/>
    </location>
    <ligand>
        <name>NADP(+)</name>
        <dbReference type="ChEBI" id="CHEBI:58349"/>
    </ligand>
</feature>
<evidence type="ECO:0000256" key="7">
    <source>
        <dbReference type="ARBA" id="ARBA00049442"/>
    </source>
</evidence>
<dbReference type="UniPathway" id="UPA00053">
    <property type="reaction ID" value="UER00087"/>
</dbReference>
<feature type="binding site" evidence="8">
    <location>
        <position position="232"/>
    </location>
    <ligand>
        <name>shikimate</name>
        <dbReference type="ChEBI" id="CHEBI:36208"/>
    </ligand>
</feature>
<feature type="binding site" evidence="8">
    <location>
        <position position="117"/>
    </location>
    <ligand>
        <name>shikimate</name>
        <dbReference type="ChEBI" id="CHEBI:36208"/>
    </ligand>
</feature>
<dbReference type="HAMAP" id="MF_00222">
    <property type="entry name" value="Shikimate_DH_AroE"/>
    <property type="match status" value="1"/>
</dbReference>
<dbReference type="GO" id="GO:0005829">
    <property type="term" value="C:cytosol"/>
    <property type="evidence" value="ECO:0007669"/>
    <property type="project" value="TreeGrafter"/>
</dbReference>
<dbReference type="NCBIfam" id="NF001319">
    <property type="entry name" value="PRK00258.3-3"/>
    <property type="match status" value="1"/>
</dbReference>
<dbReference type="InterPro" id="IPR036291">
    <property type="entry name" value="NAD(P)-bd_dom_sf"/>
</dbReference>
<dbReference type="EMBL" id="LLXZ01000218">
    <property type="protein sequence ID" value="KRQ94335.1"/>
    <property type="molecule type" value="Genomic_DNA"/>
</dbReference>
<protein>
    <recommendedName>
        <fullName evidence="2 8">Shikimate dehydrogenase (NADP(+))</fullName>
        <shortName evidence="8">SDH</shortName>
        <ecNumber evidence="2 8">1.1.1.25</ecNumber>
    </recommendedName>
</protein>
<dbReference type="STRING" id="280332.CQ12_18365"/>